<sequence>MSRLRRLNNEVINHMLEDDEDGEQYWDQQNGMSFLPMDTAEQQEMIKKLELRNGLKNDKYLKVPVIATLLNVSTSMQAGSWTFEDIGMSKNRSRFMFPNCLHLNSHIKLSPTELYLGSYCNLSQKVWP</sequence>
<accession>A0A0A8L3A0</accession>
<protein>
    <submittedName>
        <fullName evidence="1">WGS project CCBQ000000000 data, contig 00009</fullName>
    </submittedName>
</protein>
<evidence type="ECO:0000313" key="2">
    <source>
        <dbReference type="Proteomes" id="UP000031516"/>
    </source>
</evidence>
<keyword evidence="2" id="KW-1185">Reference proteome</keyword>
<dbReference type="OrthoDB" id="4074030at2759"/>
<dbReference type="EMBL" id="CCBQ010000022">
    <property type="protein sequence ID" value="CDO93351.1"/>
    <property type="molecule type" value="Genomic_DNA"/>
</dbReference>
<proteinExistence type="predicted"/>
<name>A0A0A8L3A0_9SACH</name>
<comment type="caution">
    <text evidence="1">The sequence shown here is derived from an EMBL/GenBank/DDBJ whole genome shotgun (WGS) entry which is preliminary data.</text>
</comment>
<evidence type="ECO:0000313" key="1">
    <source>
        <dbReference type="EMBL" id="CDO93351.1"/>
    </source>
</evidence>
<reference evidence="1 2" key="1">
    <citation type="submission" date="2014-03" db="EMBL/GenBank/DDBJ databases">
        <title>The genome of Kluyveromyces dobzhanskii.</title>
        <authorList>
            <person name="Nystedt B."/>
            <person name="Astrom S."/>
        </authorList>
    </citation>
    <scope>NUCLEOTIDE SEQUENCE [LARGE SCALE GENOMIC DNA]</scope>
    <source>
        <strain evidence="1 2">CBS 2104</strain>
    </source>
</reference>
<organism evidence="1 2">
    <name type="scientific">Kluyveromyces dobzhanskii CBS 2104</name>
    <dbReference type="NCBI Taxonomy" id="1427455"/>
    <lineage>
        <taxon>Eukaryota</taxon>
        <taxon>Fungi</taxon>
        <taxon>Dikarya</taxon>
        <taxon>Ascomycota</taxon>
        <taxon>Saccharomycotina</taxon>
        <taxon>Saccharomycetes</taxon>
        <taxon>Saccharomycetales</taxon>
        <taxon>Saccharomycetaceae</taxon>
        <taxon>Kluyveromyces</taxon>
    </lineage>
</organism>
<dbReference type="AlphaFoldDB" id="A0A0A8L3A0"/>
<gene>
    <name evidence="1" type="ORF">KLDO_g1649.t2</name>
</gene>
<dbReference type="Proteomes" id="UP000031516">
    <property type="component" value="Unassembled WGS sequence"/>
</dbReference>